<dbReference type="SMART" id="SM00382">
    <property type="entry name" value="AAA"/>
    <property type="match status" value="1"/>
</dbReference>
<dbReference type="PIRSF" id="PIRSF002849">
    <property type="entry name" value="AAA_ATPase_chaperone_MoxR_prd"/>
    <property type="match status" value="1"/>
</dbReference>
<dbReference type="RefSeq" id="WP_003725285.1">
    <property type="nucleotide sequence ID" value="NZ_JAERVU010000008.1"/>
</dbReference>
<dbReference type="Gene3D" id="3.40.50.300">
    <property type="entry name" value="P-loop containing nucleotide triphosphate hydrolases"/>
    <property type="match status" value="1"/>
</dbReference>
<dbReference type="PANTHER" id="PTHR32204:SF0">
    <property type="entry name" value="ATPASE RAVA"/>
    <property type="match status" value="1"/>
</dbReference>
<dbReference type="Proteomes" id="UP000219632">
    <property type="component" value="Unassembled WGS sequence"/>
</dbReference>
<gene>
    <name evidence="3" type="ORF">AFZ32_13005</name>
    <name evidence="2" type="ORF">pLIS100440</name>
</gene>
<reference evidence="3 4" key="1">
    <citation type="submission" date="2017-09" db="EMBL/GenBank/DDBJ databases">
        <title>Draft Genomes of 144 Listeria Monocytogenes isolates from foods.</title>
        <authorList>
            <person name="Wu C.H."/>
            <person name="Ng J."/>
            <person name="Kiang D."/>
            <person name="Chen C.-Y."/>
            <person name="Frink S."/>
            <person name="Lafrades M."/>
            <person name="Morales C."/>
            <person name="Park P."/>
            <person name="Zwick M."/>
        </authorList>
    </citation>
    <scope>NUCLEOTIDE SEQUENCE [LARGE SCALE GENOMIC DNA]</scope>
    <source>
        <strain evidence="3 4">CDPHFDLB-F14M01633.75-2</strain>
    </source>
</reference>
<dbReference type="SUPFAM" id="SSF52540">
    <property type="entry name" value="P-loop containing nucleoside triphosphate hydrolases"/>
    <property type="match status" value="1"/>
</dbReference>
<dbReference type="AlphaFoldDB" id="A0A2Z4HVS6"/>
<evidence type="ECO:0000313" key="2">
    <source>
        <dbReference type="EMBL" id="AWW22459.1"/>
    </source>
</evidence>
<sequence>MTDKLVKIREALNKKYFEREEEIEGMLIALLSRQHVLLIGEPGTGKSLLSMELAKIIDGSNYFQWLLTKYTTPEELFGALSLKELEQGIHKRNTSGKLPEAHFVFLDEIFKSNSAILNSLLTLINERLFYNNGTPIKTPLISLIGASNEYPEEDEGLEALFDRLLLRYEVKPIRDRNNFISMLKNEGQNITMPSLTINELTDLQFYADMTNVPDNIYEGIADLCQALEDEGIQPSARRVKNSINALKAKAFLEGRNTVEEKDMLILKHILWNNIEERDTAEQIIKEHAQDQVTNTVERVKKEAKDILASLNNIQ</sequence>
<dbReference type="Pfam" id="PF20030">
    <property type="entry name" value="bpMoxR"/>
    <property type="match status" value="1"/>
</dbReference>
<dbReference type="CDD" id="cd00009">
    <property type="entry name" value="AAA"/>
    <property type="match status" value="1"/>
</dbReference>
<keyword evidence="4" id="KW-1185">Reference proteome</keyword>
<evidence type="ECO:0000313" key="3">
    <source>
        <dbReference type="EMBL" id="PDK40367.1"/>
    </source>
</evidence>
<dbReference type="Pfam" id="PF17868">
    <property type="entry name" value="AAA_lid_8"/>
    <property type="match status" value="1"/>
</dbReference>
<dbReference type="EMBL" id="NYPG01000009">
    <property type="protein sequence ID" value="PDK40367.1"/>
    <property type="molecule type" value="Genomic_DNA"/>
</dbReference>
<dbReference type="PANTHER" id="PTHR32204">
    <property type="entry name" value="ATPASE RAVA"/>
    <property type="match status" value="1"/>
</dbReference>
<dbReference type="InterPro" id="IPR027417">
    <property type="entry name" value="P-loop_NTPase"/>
</dbReference>
<protein>
    <submittedName>
        <fullName evidence="2">ATPase</fullName>
    </submittedName>
</protein>
<proteinExistence type="predicted"/>
<dbReference type="InterPro" id="IPR045427">
    <property type="entry name" value="MoxR"/>
</dbReference>
<evidence type="ECO:0000313" key="4">
    <source>
        <dbReference type="Proteomes" id="UP000219632"/>
    </source>
</evidence>
<feature type="domain" description="AAA+ ATPase" evidence="1">
    <location>
        <begin position="32"/>
        <end position="174"/>
    </location>
</feature>
<geneLocation type="plasmid" evidence="2">
    <name>pLIS1</name>
</geneLocation>
<dbReference type="InterPro" id="IPR003593">
    <property type="entry name" value="AAA+_ATPase"/>
</dbReference>
<reference evidence="2" key="2">
    <citation type="submission" date="2018-05" db="EMBL/GenBank/DDBJ databases">
        <title>Prevalence of plasmid-borne benzalkonium chloride resistance cassette bcrABC and cadmium resistance cadA genes in nonpathogenic Listeria spp. isolated from food-processing environments.</title>
        <authorList>
            <person name="Korsak D."/>
            <person name="Chmielowska C."/>
            <person name="Szuplewska M."/>
            <person name="Bartosik D."/>
        </authorList>
    </citation>
    <scope>NUCLEOTIDE SEQUENCE</scope>
    <source>
        <strain evidence="2">40/07</strain>
        <plasmid evidence="2">pLIS1</plasmid>
    </source>
</reference>
<keyword evidence="2" id="KW-0614">Plasmid</keyword>
<accession>A0A2Z4HVS6</accession>
<name>A0A2Z4HVS6_LISWE</name>
<evidence type="ECO:0000259" key="1">
    <source>
        <dbReference type="SMART" id="SM00382"/>
    </source>
</evidence>
<dbReference type="InterPro" id="IPR050513">
    <property type="entry name" value="RavA_ATPases"/>
</dbReference>
<dbReference type="EMBL" id="MH382833">
    <property type="protein sequence ID" value="AWW22459.1"/>
    <property type="molecule type" value="Genomic_DNA"/>
</dbReference>
<organism evidence="2">
    <name type="scientific">Listeria welshimeri</name>
    <dbReference type="NCBI Taxonomy" id="1643"/>
    <lineage>
        <taxon>Bacteria</taxon>
        <taxon>Bacillati</taxon>
        <taxon>Bacillota</taxon>
        <taxon>Bacilli</taxon>
        <taxon>Bacillales</taxon>
        <taxon>Listeriaceae</taxon>
        <taxon>Listeria</taxon>
    </lineage>
</organism>
<dbReference type="InterPro" id="IPR041538">
    <property type="entry name" value="RavA-like_AAA_lid"/>
</dbReference>